<feature type="signal peptide" evidence="1">
    <location>
        <begin position="1"/>
        <end position="21"/>
    </location>
</feature>
<keyword evidence="1" id="KW-0732">Signal</keyword>
<organism evidence="3 4">
    <name type="scientific">Rouxiella aceris</name>
    <dbReference type="NCBI Taxonomy" id="2703884"/>
    <lineage>
        <taxon>Bacteria</taxon>
        <taxon>Pseudomonadati</taxon>
        <taxon>Pseudomonadota</taxon>
        <taxon>Gammaproteobacteria</taxon>
        <taxon>Enterobacterales</taxon>
        <taxon>Yersiniaceae</taxon>
        <taxon>Rouxiella</taxon>
    </lineage>
</organism>
<dbReference type="InterPro" id="IPR011051">
    <property type="entry name" value="RmlC_Cupin_sf"/>
</dbReference>
<comment type="caution">
    <text evidence="3">The sequence shown here is derived from an EMBL/GenBank/DDBJ whole genome shotgun (WGS) entry which is preliminary data.</text>
</comment>
<dbReference type="PANTHER" id="PTHR43698">
    <property type="entry name" value="RIBD C-TERMINAL DOMAIN CONTAINING PROTEIN"/>
    <property type="match status" value="1"/>
</dbReference>
<feature type="chain" id="PRO_5032428739" evidence="1">
    <location>
        <begin position="22"/>
        <end position="159"/>
    </location>
</feature>
<feature type="domain" description="Cupin type-2" evidence="2">
    <location>
        <begin position="68"/>
        <end position="135"/>
    </location>
</feature>
<evidence type="ECO:0000256" key="1">
    <source>
        <dbReference type="SAM" id="SignalP"/>
    </source>
</evidence>
<dbReference type="Proteomes" id="UP000585363">
    <property type="component" value="Unassembled WGS sequence"/>
</dbReference>
<dbReference type="InterPro" id="IPR013096">
    <property type="entry name" value="Cupin_2"/>
</dbReference>
<dbReference type="CDD" id="cd02233">
    <property type="entry name" value="cupin_HNL-like"/>
    <property type="match status" value="1"/>
</dbReference>
<dbReference type="EMBL" id="JAADJU010000011">
    <property type="protein sequence ID" value="NMP28955.1"/>
    <property type="molecule type" value="Genomic_DNA"/>
</dbReference>
<evidence type="ECO:0000313" key="4">
    <source>
        <dbReference type="Proteomes" id="UP000585363"/>
    </source>
</evidence>
<dbReference type="RefSeq" id="WP_169404662.1">
    <property type="nucleotide sequence ID" value="NZ_JAADJU010000011.1"/>
</dbReference>
<sequence length="159" mass="17072">MIKKMGFMALLLPLITLTAAAQQQEAVGHIVQAGSQQPVWGAAEHFTGRVRVDPLFSADKDISVSAAYVTFEPGARTAWHTHPAGQRLVVTSGVGLTQQQGQPVKIIHPGDVVIYPPGVKHWHGAAPDSAMTHLAVTGMVAGKSVEWMEKVSDEQYNAR</sequence>
<dbReference type="InterPro" id="IPR014710">
    <property type="entry name" value="RmlC-like_jellyroll"/>
</dbReference>
<protein>
    <submittedName>
        <fullName evidence="3">Cupin domain-containing protein</fullName>
    </submittedName>
</protein>
<name>A0A848MMJ1_9GAMM</name>
<proteinExistence type="predicted"/>
<accession>A0A848MMJ1</accession>
<keyword evidence="4" id="KW-1185">Reference proteome</keyword>
<gene>
    <name evidence="3" type="ORF">GW590_19020</name>
</gene>
<dbReference type="Gene3D" id="2.60.120.10">
    <property type="entry name" value="Jelly Rolls"/>
    <property type="match status" value="1"/>
</dbReference>
<dbReference type="PANTHER" id="PTHR43698:SF1">
    <property type="entry name" value="BLL4564 PROTEIN"/>
    <property type="match status" value="1"/>
</dbReference>
<reference evidence="3 4" key="1">
    <citation type="submission" date="2020-01" db="EMBL/GenBank/DDBJ databases">
        <authorList>
            <person name="Lee S.D."/>
        </authorList>
    </citation>
    <scope>NUCLEOTIDE SEQUENCE [LARGE SCALE GENOMIC DNA]</scope>
    <source>
        <strain evidence="3 4">SAP-1</strain>
    </source>
</reference>
<dbReference type="InterPro" id="IPR047263">
    <property type="entry name" value="HNL-like_cupin"/>
</dbReference>
<dbReference type="SUPFAM" id="SSF51182">
    <property type="entry name" value="RmlC-like cupins"/>
    <property type="match status" value="1"/>
</dbReference>
<reference evidence="3 4" key="2">
    <citation type="submission" date="2020-06" db="EMBL/GenBank/DDBJ databases">
        <title>Polyphasic characterization of a Rahnella strain isolated from tree sap.</title>
        <authorList>
            <person name="Kim I.S."/>
        </authorList>
    </citation>
    <scope>NUCLEOTIDE SEQUENCE [LARGE SCALE GENOMIC DNA]</scope>
    <source>
        <strain evidence="3 4">SAP-1</strain>
    </source>
</reference>
<dbReference type="AlphaFoldDB" id="A0A848MMJ1"/>
<evidence type="ECO:0000313" key="3">
    <source>
        <dbReference type="EMBL" id="NMP28955.1"/>
    </source>
</evidence>
<dbReference type="Pfam" id="PF07883">
    <property type="entry name" value="Cupin_2"/>
    <property type="match status" value="1"/>
</dbReference>
<evidence type="ECO:0000259" key="2">
    <source>
        <dbReference type="Pfam" id="PF07883"/>
    </source>
</evidence>